<dbReference type="AlphaFoldDB" id="A0A6J8E723"/>
<dbReference type="OrthoDB" id="6087280at2759"/>
<name>A0A6J8E723_MYTCO</name>
<protein>
    <submittedName>
        <fullName evidence="1">Uncharacterized protein</fullName>
    </submittedName>
</protein>
<dbReference type="InterPro" id="IPR011048">
    <property type="entry name" value="Haem_d1_sf"/>
</dbReference>
<organism evidence="1 2">
    <name type="scientific">Mytilus coruscus</name>
    <name type="common">Sea mussel</name>
    <dbReference type="NCBI Taxonomy" id="42192"/>
    <lineage>
        <taxon>Eukaryota</taxon>
        <taxon>Metazoa</taxon>
        <taxon>Spiralia</taxon>
        <taxon>Lophotrochozoa</taxon>
        <taxon>Mollusca</taxon>
        <taxon>Bivalvia</taxon>
        <taxon>Autobranchia</taxon>
        <taxon>Pteriomorphia</taxon>
        <taxon>Mytilida</taxon>
        <taxon>Mytiloidea</taxon>
        <taxon>Mytilidae</taxon>
        <taxon>Mytilinae</taxon>
        <taxon>Mytilus</taxon>
    </lineage>
</organism>
<keyword evidence="2" id="KW-1185">Reference proteome</keyword>
<gene>
    <name evidence="1" type="ORF">MCOR_48009</name>
</gene>
<evidence type="ECO:0000313" key="1">
    <source>
        <dbReference type="EMBL" id="CAC5415305.1"/>
    </source>
</evidence>
<accession>A0A6J8E723</accession>
<proteinExistence type="predicted"/>
<dbReference type="Proteomes" id="UP000507470">
    <property type="component" value="Unassembled WGS sequence"/>
</dbReference>
<evidence type="ECO:0000313" key="2">
    <source>
        <dbReference type="Proteomes" id="UP000507470"/>
    </source>
</evidence>
<dbReference type="SUPFAM" id="SSF51004">
    <property type="entry name" value="C-terminal (heme d1) domain of cytochrome cd1-nitrite reductase"/>
    <property type="match status" value="1"/>
</dbReference>
<dbReference type="EMBL" id="CACVKT020008401">
    <property type="protein sequence ID" value="CAC5415305.1"/>
    <property type="molecule type" value="Genomic_DNA"/>
</dbReference>
<sequence>MQINTHLDKLKEEILKELEQAFYSNNDAIQTVISSLNVNEKEIKYYRTELQNIKKYASDLQSFLGMREIQEKANDNEKRLKSMIKNKHFENVDIQLSIDDKICDILTTAKTFGSIIIKKSPSANTKMASRKTRQAQITVPSRMQIINTISVEFKQTISTRCSILRGCSMTRKGWFIFTDACSDNDKLVVLNAKGKTECVIKLSFRFGAFDVVCLNDRTVAFTNASQKKKPGISIIDLNTREITDSVDLPHHSYGIIHDGSSLFCCVDDDVRVISCTDYSITTIPNTTTDQHSYISTHAGKIWSEDTVIVL</sequence>
<reference evidence="1 2" key="1">
    <citation type="submission" date="2020-06" db="EMBL/GenBank/DDBJ databases">
        <authorList>
            <person name="Li R."/>
            <person name="Bekaert M."/>
        </authorList>
    </citation>
    <scope>NUCLEOTIDE SEQUENCE [LARGE SCALE GENOMIC DNA]</scope>
    <source>
        <strain evidence="2">wild</strain>
    </source>
</reference>